<evidence type="ECO:0000256" key="5">
    <source>
        <dbReference type="ARBA" id="ARBA00023237"/>
    </source>
</evidence>
<dbReference type="GO" id="GO:0016829">
    <property type="term" value="F:lyase activity"/>
    <property type="evidence" value="ECO:0007669"/>
    <property type="project" value="UniProtKB-KW"/>
</dbReference>
<keyword evidence="6" id="KW-0472">Membrane</keyword>
<dbReference type="EMBL" id="JBHRYR010000005">
    <property type="protein sequence ID" value="MFC3854151.1"/>
    <property type="molecule type" value="Genomic_DNA"/>
</dbReference>
<keyword evidence="6" id="KW-1133">Transmembrane helix</keyword>
<dbReference type="PANTHER" id="PTHR35936">
    <property type="entry name" value="MEMBRANE-BOUND LYTIC MUREIN TRANSGLYCOSYLASE F"/>
    <property type="match status" value="1"/>
</dbReference>
<feature type="domain" description="Solute-binding protein family 3/N-terminal" evidence="7">
    <location>
        <begin position="45"/>
        <end position="263"/>
    </location>
</feature>
<name>A0ABV8A189_9GAMM</name>
<dbReference type="Proteomes" id="UP001595617">
    <property type="component" value="Unassembled WGS sequence"/>
</dbReference>
<dbReference type="SUPFAM" id="SSF53955">
    <property type="entry name" value="Lysozyme-like"/>
    <property type="match status" value="1"/>
</dbReference>
<dbReference type="InterPro" id="IPR001638">
    <property type="entry name" value="Solute-binding_3/MltF_N"/>
</dbReference>
<keyword evidence="4" id="KW-0732">Signal</keyword>
<gene>
    <name evidence="8" type="primary">mltF</name>
    <name evidence="8" type="ORF">ACFOOG_15010</name>
</gene>
<dbReference type="Pfam" id="PF01464">
    <property type="entry name" value="SLT"/>
    <property type="match status" value="1"/>
</dbReference>
<dbReference type="CDD" id="cd13403">
    <property type="entry name" value="MLTF-like"/>
    <property type="match status" value="1"/>
</dbReference>
<dbReference type="PROSITE" id="PS00922">
    <property type="entry name" value="TRANSGLYCOSYLASE"/>
    <property type="match status" value="1"/>
</dbReference>
<dbReference type="Gene3D" id="3.40.190.10">
    <property type="entry name" value="Periplasmic binding protein-like II"/>
    <property type="match status" value="2"/>
</dbReference>
<dbReference type="EC" id="4.2.2.-" evidence="8"/>
<keyword evidence="9" id="KW-1185">Reference proteome</keyword>
<protein>
    <submittedName>
        <fullName evidence="8">Membrane-bound lytic murein transglycosylase MltF</fullName>
        <ecNumber evidence="8">4.2.2.-</ecNumber>
    </submittedName>
</protein>
<dbReference type="CDD" id="cd01009">
    <property type="entry name" value="PBP2_YfhD_N"/>
    <property type="match status" value="1"/>
</dbReference>
<proteinExistence type="inferred from homology"/>
<organism evidence="8 9">
    <name type="scientific">Saccharospirillum mangrovi</name>
    <dbReference type="NCBI Taxonomy" id="2161747"/>
    <lineage>
        <taxon>Bacteria</taxon>
        <taxon>Pseudomonadati</taxon>
        <taxon>Pseudomonadota</taxon>
        <taxon>Gammaproteobacteria</taxon>
        <taxon>Oceanospirillales</taxon>
        <taxon>Saccharospirillaceae</taxon>
        <taxon>Saccharospirillum</taxon>
    </lineage>
</organism>
<dbReference type="SUPFAM" id="SSF53850">
    <property type="entry name" value="Periplasmic binding protein-like II"/>
    <property type="match status" value="1"/>
</dbReference>
<dbReference type="PANTHER" id="PTHR35936:SF32">
    <property type="entry name" value="MEMBRANE-BOUND LYTIC MUREIN TRANSGLYCOSYLASE F"/>
    <property type="match status" value="1"/>
</dbReference>
<evidence type="ECO:0000256" key="4">
    <source>
        <dbReference type="ARBA" id="ARBA00022729"/>
    </source>
</evidence>
<reference evidence="9" key="1">
    <citation type="journal article" date="2019" name="Int. J. Syst. Evol. Microbiol.">
        <title>The Global Catalogue of Microorganisms (GCM) 10K type strain sequencing project: providing services to taxonomists for standard genome sequencing and annotation.</title>
        <authorList>
            <consortium name="The Broad Institute Genomics Platform"/>
            <consortium name="The Broad Institute Genome Sequencing Center for Infectious Disease"/>
            <person name="Wu L."/>
            <person name="Ma J."/>
        </authorList>
    </citation>
    <scope>NUCLEOTIDE SEQUENCE [LARGE SCALE GENOMIC DNA]</scope>
    <source>
        <strain evidence="9">IBRC 10765</strain>
    </source>
</reference>
<sequence length="477" mass="53942">MHILTRQRYLKRTLRWAMALSVVVILFILGFSNLTHVETIQRDGLLRAVVVEDTRHINGQNTTFEVSWASTFAQALGVELQVQTVNSYAELYKAVELGFADIAIGGLTVSTPPDSALGYSRPYMEALHQVVYSQTAVRSPEELVGLRGGVKQDSTQALAAQELRGQYPDLNLAAYALNTEALIKKVVAGELDYAIIDSNDHAFYQPFYPTLRHAFDLTEPIPVGWLFPIDKDTSLRDAANAFIEQQEASGQLQLVLDRYFGHLREFDYVGIRLFERHVASRLPALITDFQQAAEQYNLDWRLLAAVGYQESHWRPRAVSPTGVRGVMMLTLRTAGDLGVTNRLNPTQSIFGGAQYINSLYGRLPEHITDPDRMWFTLAAYNVGLGHLEDARRIAELLEYSPDHWLDLQQILPKLRDPEYYEFTRFGFARGDEPVVYVQNIRRYYDLLRWLFPEQGEGNGISPELQPSLPGIALPPLL</sequence>
<dbReference type="InterPro" id="IPR023346">
    <property type="entry name" value="Lysozyme-like_dom_sf"/>
</dbReference>
<dbReference type="NCBIfam" id="NF008112">
    <property type="entry name" value="PRK10859.1"/>
    <property type="match status" value="1"/>
</dbReference>
<comment type="subcellular location">
    <subcellularLocation>
        <location evidence="1">Cell outer membrane</location>
        <topology evidence="1">Peripheral membrane protein</topology>
    </subcellularLocation>
</comment>
<keyword evidence="8" id="KW-0456">Lyase</keyword>
<dbReference type="Gene3D" id="1.10.530.10">
    <property type="match status" value="1"/>
</dbReference>
<keyword evidence="5" id="KW-0998">Cell outer membrane</keyword>
<evidence type="ECO:0000259" key="7">
    <source>
        <dbReference type="SMART" id="SM00062"/>
    </source>
</evidence>
<dbReference type="InterPro" id="IPR008258">
    <property type="entry name" value="Transglycosylase_SLT_dom_1"/>
</dbReference>
<feature type="transmembrane region" description="Helical" evidence="6">
    <location>
        <begin position="12"/>
        <end position="32"/>
    </location>
</feature>
<dbReference type="RefSeq" id="WP_380698153.1">
    <property type="nucleotide sequence ID" value="NZ_JBHRYR010000005.1"/>
</dbReference>
<evidence type="ECO:0000256" key="2">
    <source>
        <dbReference type="ARBA" id="ARBA00007734"/>
    </source>
</evidence>
<evidence type="ECO:0000256" key="3">
    <source>
        <dbReference type="ARBA" id="ARBA00010333"/>
    </source>
</evidence>
<keyword evidence="6" id="KW-0812">Transmembrane</keyword>
<evidence type="ECO:0000256" key="6">
    <source>
        <dbReference type="SAM" id="Phobius"/>
    </source>
</evidence>
<evidence type="ECO:0000313" key="8">
    <source>
        <dbReference type="EMBL" id="MFC3854151.1"/>
    </source>
</evidence>
<dbReference type="Pfam" id="PF00497">
    <property type="entry name" value="SBP_bac_3"/>
    <property type="match status" value="1"/>
</dbReference>
<accession>A0ABV8A189</accession>
<evidence type="ECO:0000256" key="1">
    <source>
        <dbReference type="ARBA" id="ARBA00004339"/>
    </source>
</evidence>
<comment type="similarity">
    <text evidence="3">Belongs to the bacterial solute-binding protein 3 family.</text>
</comment>
<dbReference type="InterPro" id="IPR000189">
    <property type="entry name" value="Transglyc_AS"/>
</dbReference>
<comment type="similarity">
    <text evidence="2">Belongs to the transglycosylase Slt family.</text>
</comment>
<dbReference type="SMART" id="SM00062">
    <property type="entry name" value="PBPb"/>
    <property type="match status" value="1"/>
</dbReference>
<evidence type="ECO:0000313" key="9">
    <source>
        <dbReference type="Proteomes" id="UP001595617"/>
    </source>
</evidence>
<comment type="caution">
    <text evidence="8">The sequence shown here is derived from an EMBL/GenBank/DDBJ whole genome shotgun (WGS) entry which is preliminary data.</text>
</comment>